<comment type="function">
    <text evidence="1 9">Catalyzes the transfer of the enolpyruvyl moiety of phosphoenolpyruvate (PEP) to the 5-hydroxyl of shikimate-3-phosphate (S3P) to produce enolpyruvyl shikimate-3-phosphate and inorganic phosphate.</text>
</comment>
<dbReference type="GO" id="GO:0005737">
    <property type="term" value="C:cytoplasm"/>
    <property type="evidence" value="ECO:0007669"/>
    <property type="project" value="UniProtKB-SubCell"/>
</dbReference>
<evidence type="ECO:0000313" key="11">
    <source>
        <dbReference type="EMBL" id="VXD12615.1"/>
    </source>
</evidence>
<dbReference type="Proteomes" id="UP000182190">
    <property type="component" value="Unassembled WGS sequence"/>
</dbReference>
<evidence type="ECO:0000256" key="1">
    <source>
        <dbReference type="ARBA" id="ARBA00002174"/>
    </source>
</evidence>
<dbReference type="Pfam" id="PF00275">
    <property type="entry name" value="EPSP_synthase"/>
    <property type="match status" value="1"/>
</dbReference>
<feature type="binding site" evidence="9">
    <location>
        <position position="366"/>
    </location>
    <ligand>
        <name>phosphoenolpyruvate</name>
        <dbReference type="ChEBI" id="CHEBI:58702"/>
    </ligand>
</feature>
<dbReference type="PROSITE" id="PS00104">
    <property type="entry name" value="EPSP_SYNTHASE_1"/>
    <property type="match status" value="1"/>
</dbReference>
<comment type="caution">
    <text evidence="9">Lacks conserved residue(s) required for the propagation of feature annotation.</text>
</comment>
<dbReference type="GO" id="GO:0003866">
    <property type="term" value="F:3-phosphoshikimate 1-carboxyvinyltransferase activity"/>
    <property type="evidence" value="ECO:0007669"/>
    <property type="project" value="UniProtKB-UniRule"/>
</dbReference>
<comment type="similarity">
    <text evidence="3 9">Belongs to the EPSP synthase family.</text>
</comment>
<evidence type="ECO:0000256" key="4">
    <source>
        <dbReference type="ARBA" id="ARBA00022490"/>
    </source>
</evidence>
<dbReference type="PROSITE" id="PS00885">
    <property type="entry name" value="EPSP_SYNTHASE_2"/>
    <property type="match status" value="1"/>
</dbReference>
<evidence type="ECO:0000256" key="2">
    <source>
        <dbReference type="ARBA" id="ARBA00004811"/>
    </source>
</evidence>
<feature type="binding site" evidence="9">
    <location>
        <position position="111"/>
    </location>
    <ligand>
        <name>phosphoenolpyruvate</name>
        <dbReference type="ChEBI" id="CHEBI:58702"/>
    </ligand>
</feature>
<feature type="binding site" evidence="9">
    <location>
        <position position="38"/>
    </location>
    <ligand>
        <name>phosphoenolpyruvate</name>
        <dbReference type="ChEBI" id="CHEBI:58702"/>
    </ligand>
</feature>
<dbReference type="RefSeq" id="WP_083623863.1">
    <property type="nucleotide sequence ID" value="NZ_LR735026.1"/>
</dbReference>
<feature type="binding site" evidence="9">
    <location>
        <position position="39"/>
    </location>
    <ligand>
        <name>3-phosphoshikimate</name>
        <dbReference type="ChEBI" id="CHEBI:145989"/>
    </ligand>
</feature>
<comment type="catalytic activity">
    <reaction evidence="8">
        <text>3-phosphoshikimate + phosphoenolpyruvate = 5-O-(1-carboxyvinyl)-3-phosphoshikimate + phosphate</text>
        <dbReference type="Rhea" id="RHEA:21256"/>
        <dbReference type="ChEBI" id="CHEBI:43474"/>
        <dbReference type="ChEBI" id="CHEBI:57701"/>
        <dbReference type="ChEBI" id="CHEBI:58702"/>
        <dbReference type="ChEBI" id="CHEBI:145989"/>
        <dbReference type="EC" id="2.5.1.19"/>
    </reaction>
    <physiologicalReaction direction="left-to-right" evidence="8">
        <dbReference type="Rhea" id="RHEA:21257"/>
    </physiologicalReaction>
</comment>
<dbReference type="UniPathway" id="UPA00053">
    <property type="reaction ID" value="UER00089"/>
</dbReference>
<feature type="binding site" evidence="9">
    <location>
        <position position="43"/>
    </location>
    <ligand>
        <name>3-phosphoshikimate</name>
        <dbReference type="ChEBI" id="CHEBI:145989"/>
    </ligand>
</feature>
<dbReference type="PIRSF" id="PIRSF000505">
    <property type="entry name" value="EPSPS"/>
    <property type="match status" value="1"/>
</dbReference>
<feature type="binding site" evidence="9">
    <location>
        <position position="362"/>
    </location>
    <ligand>
        <name>3-phosphoshikimate</name>
        <dbReference type="ChEBI" id="CHEBI:145989"/>
    </ligand>
</feature>
<dbReference type="GO" id="GO:0008652">
    <property type="term" value="P:amino acid biosynthetic process"/>
    <property type="evidence" value="ECO:0007669"/>
    <property type="project" value="UniProtKB-KW"/>
</dbReference>
<dbReference type="InterPro" id="IPR023193">
    <property type="entry name" value="EPSP_synthase_CS"/>
</dbReference>
<evidence type="ECO:0000256" key="3">
    <source>
        <dbReference type="ARBA" id="ARBA00009948"/>
    </source>
</evidence>
<reference evidence="11" key="1">
    <citation type="submission" date="2019-10" db="EMBL/GenBank/DDBJ databases">
        <authorList>
            <consortium name="Genoscope - CEA"/>
            <person name="William W."/>
        </authorList>
    </citation>
    <scope>NUCLEOTIDE SEQUENCE [LARGE SCALE GENOMIC DNA]</scope>
    <source>
        <strain evidence="11">BBR_PRJEB10994</strain>
    </source>
</reference>
<keyword evidence="12" id="KW-1185">Reference proteome</keyword>
<dbReference type="PANTHER" id="PTHR21090:SF5">
    <property type="entry name" value="PENTAFUNCTIONAL AROM POLYPEPTIDE"/>
    <property type="match status" value="1"/>
</dbReference>
<keyword evidence="4 9" id="KW-0963">Cytoplasm</keyword>
<evidence type="ECO:0000259" key="10">
    <source>
        <dbReference type="Pfam" id="PF00275"/>
    </source>
</evidence>
<dbReference type="InterPro" id="IPR006264">
    <property type="entry name" value="EPSP_synthase"/>
</dbReference>
<dbReference type="EMBL" id="CZCS02000009">
    <property type="protein sequence ID" value="VXD12615.1"/>
    <property type="molecule type" value="Genomic_DNA"/>
</dbReference>
<dbReference type="GO" id="GO:0009073">
    <property type="term" value="P:aromatic amino acid family biosynthetic process"/>
    <property type="evidence" value="ECO:0007669"/>
    <property type="project" value="UniProtKB-KW"/>
</dbReference>
<dbReference type="OrthoDB" id="9809920at2"/>
<dbReference type="HAMAP" id="MF_00210">
    <property type="entry name" value="EPSP_synth"/>
    <property type="match status" value="1"/>
</dbReference>
<comment type="subcellular location">
    <subcellularLocation>
        <location evidence="9">Cytoplasm</location>
    </subcellularLocation>
</comment>
<dbReference type="Gene3D" id="3.65.10.10">
    <property type="entry name" value="Enolpyruvate transferase domain"/>
    <property type="match status" value="2"/>
</dbReference>
<keyword evidence="7 9" id="KW-0057">Aromatic amino acid biosynthesis</keyword>
<feature type="binding site" evidence="9">
    <location>
        <position position="335"/>
    </location>
    <ligand>
        <name>3-phosphoshikimate</name>
        <dbReference type="ChEBI" id="CHEBI:145989"/>
    </ligand>
</feature>
<feature type="binding site" evidence="9">
    <location>
        <position position="408"/>
    </location>
    <ligand>
        <name>phosphoenolpyruvate</name>
        <dbReference type="ChEBI" id="CHEBI:58702"/>
    </ligand>
</feature>
<evidence type="ECO:0000256" key="7">
    <source>
        <dbReference type="ARBA" id="ARBA00023141"/>
    </source>
</evidence>
<evidence type="ECO:0000256" key="6">
    <source>
        <dbReference type="ARBA" id="ARBA00022679"/>
    </source>
</evidence>
<sequence>MQKTIVTTENTETEQILTIHPPKSGLSLQGRIRIPGDKSISHRALMLGALAQGVTTIEGLLLGADPRSTAQCFSRMGAEISELNSERVEVKGIGLGNLQEPLEVLDAGNSGTTLRLMLGILASHPGRFFSVTGDSSLVRRPMSRVTQPLQQMGATIWGRQGGSYAPLAVQGQALRPIHYVSPIASAQVKSCILLAALMTEGETTVTEPALSRDHSERMLRAFGANLTVEPDTFSVTVKGPAELHGQHVVVPGDISSAAFWLVAAAIVPGSELVVENVGVNPTRTGILEALEKMGANLQLENERTVAGEPVADIRVKYGALKACEIGGDIIPRLIDEIPILAVAAAFAEGTTIIKDAEELRVKESDRITVMATQMSQLGAKIRERPDGLEITGGFPLTGTEVDSDTDHRIAMSLAIAALNSQGKTTIHRAEAAGISYPNFVATLTAICTV</sequence>
<dbReference type="EC" id="2.5.1.19" evidence="9"/>
<dbReference type="InterPro" id="IPR013792">
    <property type="entry name" value="RNA3'P_cycl/enolpyr_Trfase_a/b"/>
</dbReference>
<feature type="binding site" evidence="9">
    <location>
        <position position="187"/>
    </location>
    <ligand>
        <name>3-phosphoshikimate</name>
        <dbReference type="ChEBI" id="CHEBI:145989"/>
    </ligand>
</feature>
<gene>
    <name evidence="9 11" type="primary">aroA</name>
    <name evidence="11" type="ORF">PL9631_1060127</name>
</gene>
<dbReference type="FunFam" id="3.65.10.10:FF:000006">
    <property type="entry name" value="3-phosphoshikimate 1-carboxyvinyltransferase"/>
    <property type="match status" value="1"/>
</dbReference>
<feature type="domain" description="Enolpyruvate transferase" evidence="10">
    <location>
        <begin position="27"/>
        <end position="443"/>
    </location>
</feature>
<name>A0A7Z9DVC9_9CYAN</name>
<dbReference type="NCBIfam" id="TIGR01356">
    <property type="entry name" value="aroA"/>
    <property type="match status" value="1"/>
</dbReference>
<comment type="subunit">
    <text evidence="9">Monomer.</text>
</comment>
<proteinExistence type="inferred from homology"/>
<dbReference type="FunFam" id="3.65.10.10:FF:000005">
    <property type="entry name" value="3-phosphoshikimate 1-carboxyvinyltransferase"/>
    <property type="match status" value="1"/>
</dbReference>
<dbReference type="InterPro" id="IPR001986">
    <property type="entry name" value="Enolpyruvate_Tfrase_dom"/>
</dbReference>
<feature type="binding site" evidence="9">
    <location>
        <position position="185"/>
    </location>
    <ligand>
        <name>3-phosphoshikimate</name>
        <dbReference type="ChEBI" id="CHEBI:145989"/>
    </ligand>
</feature>
<dbReference type="AlphaFoldDB" id="A0A7Z9DVC9"/>
<protein>
    <recommendedName>
        <fullName evidence="9">3-phosphoshikimate 1-carboxyvinyltransferase</fullName>
        <ecNumber evidence="9">2.5.1.19</ecNumber>
    </recommendedName>
    <alternativeName>
        <fullName evidence="9">5-enolpyruvylshikimate-3-phosphate synthase</fullName>
        <shortName evidence="9">EPSP synthase</shortName>
        <shortName evidence="9">EPSPS</shortName>
    </alternativeName>
</protein>
<keyword evidence="5 9" id="KW-0028">Amino-acid biosynthesis</keyword>
<dbReference type="GO" id="GO:0009423">
    <property type="term" value="P:chorismate biosynthetic process"/>
    <property type="evidence" value="ECO:0007669"/>
    <property type="project" value="UniProtKB-UniRule"/>
</dbReference>
<organism evidence="11 12">
    <name type="scientific">Planktothrix paucivesiculata PCC 9631</name>
    <dbReference type="NCBI Taxonomy" id="671071"/>
    <lineage>
        <taxon>Bacteria</taxon>
        <taxon>Bacillati</taxon>
        <taxon>Cyanobacteriota</taxon>
        <taxon>Cyanophyceae</taxon>
        <taxon>Oscillatoriophycideae</taxon>
        <taxon>Oscillatoriales</taxon>
        <taxon>Microcoleaceae</taxon>
        <taxon>Planktothrix</taxon>
    </lineage>
</organism>
<evidence type="ECO:0000256" key="5">
    <source>
        <dbReference type="ARBA" id="ARBA00022605"/>
    </source>
</evidence>
<comment type="pathway">
    <text evidence="2 9">Metabolic intermediate biosynthesis; chorismate biosynthesis; chorismate from D-erythrose 4-phosphate and phosphoenolpyruvate: step 6/7.</text>
</comment>
<feature type="binding site" evidence="9">
    <location>
        <position position="140"/>
    </location>
    <ligand>
        <name>phosphoenolpyruvate</name>
        <dbReference type="ChEBI" id="CHEBI:58702"/>
    </ligand>
</feature>
<dbReference type="CDD" id="cd01556">
    <property type="entry name" value="EPSP_synthase"/>
    <property type="match status" value="1"/>
</dbReference>
<dbReference type="SUPFAM" id="SSF55205">
    <property type="entry name" value="EPT/RTPC-like"/>
    <property type="match status" value="1"/>
</dbReference>
<feature type="binding site" evidence="9">
    <location>
        <position position="187"/>
    </location>
    <ligand>
        <name>phosphoenolpyruvate</name>
        <dbReference type="ChEBI" id="CHEBI:58702"/>
    </ligand>
</feature>
<dbReference type="PANTHER" id="PTHR21090">
    <property type="entry name" value="AROM/DEHYDROQUINATE SYNTHASE"/>
    <property type="match status" value="1"/>
</dbReference>
<feature type="active site" description="Proton acceptor" evidence="9">
    <location>
        <position position="335"/>
    </location>
</feature>
<evidence type="ECO:0000256" key="9">
    <source>
        <dbReference type="HAMAP-Rule" id="MF_00210"/>
    </source>
</evidence>
<feature type="binding site" evidence="9">
    <location>
        <position position="38"/>
    </location>
    <ligand>
        <name>3-phosphoshikimate</name>
        <dbReference type="ChEBI" id="CHEBI:145989"/>
    </ligand>
</feature>
<keyword evidence="6 9" id="KW-0808">Transferase</keyword>
<comment type="caution">
    <text evidence="11">The sequence shown here is derived from an EMBL/GenBank/DDBJ whole genome shotgun (WGS) entry which is preliminary data.</text>
</comment>
<dbReference type="InterPro" id="IPR036968">
    <property type="entry name" value="Enolpyruvate_Tfrase_sf"/>
</dbReference>
<accession>A0A7Z9DVC9</accession>
<evidence type="ECO:0000313" key="12">
    <source>
        <dbReference type="Proteomes" id="UP000182190"/>
    </source>
</evidence>
<evidence type="ECO:0000256" key="8">
    <source>
        <dbReference type="ARBA" id="ARBA00044633"/>
    </source>
</evidence>